<dbReference type="Proteomes" id="UP001331561">
    <property type="component" value="Unassembled WGS sequence"/>
</dbReference>
<keyword evidence="3" id="KW-1185">Reference proteome</keyword>
<reference evidence="2 3" key="1">
    <citation type="submission" date="2024-01" db="EMBL/GenBank/DDBJ databases">
        <title>Uliginosibacterium soil sp. nov.</title>
        <authorList>
            <person name="Lv Y."/>
        </authorList>
    </citation>
    <scope>NUCLEOTIDE SEQUENCE [LARGE SCALE GENOMIC DNA]</scope>
    <source>
        <strain evidence="2 3">H3</strain>
    </source>
</reference>
<keyword evidence="1" id="KW-0812">Transmembrane</keyword>
<gene>
    <name evidence="2" type="ORF">VVD49_13070</name>
</gene>
<evidence type="ECO:0000256" key="1">
    <source>
        <dbReference type="SAM" id="Phobius"/>
    </source>
</evidence>
<evidence type="ECO:0000313" key="2">
    <source>
        <dbReference type="EMBL" id="MEC5386661.1"/>
    </source>
</evidence>
<feature type="transmembrane region" description="Helical" evidence="1">
    <location>
        <begin position="37"/>
        <end position="54"/>
    </location>
</feature>
<dbReference type="EMBL" id="JAYXHS010000002">
    <property type="protein sequence ID" value="MEC5386661.1"/>
    <property type="molecule type" value="Genomic_DNA"/>
</dbReference>
<comment type="caution">
    <text evidence="2">The sequence shown here is derived from an EMBL/GenBank/DDBJ whole genome shotgun (WGS) entry which is preliminary data.</text>
</comment>
<sequence>MAKWREGVGEFGVALIELALYAAGLTFTALALFLGKVLLACVIAAFFLGVFLRFKRSGALSFRRKRVVPAPDRP</sequence>
<feature type="transmembrane region" description="Helical" evidence="1">
    <location>
        <begin position="12"/>
        <end position="31"/>
    </location>
</feature>
<name>A0ABU6K517_9RHOO</name>
<evidence type="ECO:0000313" key="3">
    <source>
        <dbReference type="Proteomes" id="UP001331561"/>
    </source>
</evidence>
<keyword evidence="1" id="KW-1133">Transmembrane helix</keyword>
<proteinExistence type="predicted"/>
<protein>
    <submittedName>
        <fullName evidence="2">Uncharacterized protein</fullName>
    </submittedName>
</protein>
<keyword evidence="1" id="KW-0472">Membrane</keyword>
<organism evidence="2 3">
    <name type="scientific">Uliginosibacterium silvisoli</name>
    <dbReference type="NCBI Taxonomy" id="3114758"/>
    <lineage>
        <taxon>Bacteria</taxon>
        <taxon>Pseudomonadati</taxon>
        <taxon>Pseudomonadota</taxon>
        <taxon>Betaproteobacteria</taxon>
        <taxon>Rhodocyclales</taxon>
        <taxon>Zoogloeaceae</taxon>
        <taxon>Uliginosibacterium</taxon>
    </lineage>
</organism>
<accession>A0ABU6K517</accession>
<dbReference type="RefSeq" id="WP_327599620.1">
    <property type="nucleotide sequence ID" value="NZ_JAYXHS010000002.1"/>
</dbReference>